<dbReference type="PANTHER" id="PTHR47250">
    <property type="entry name" value="HISTONE-LYSINE N-METHYLTRANSFERASE SET-6"/>
    <property type="match status" value="1"/>
</dbReference>
<dbReference type="STRING" id="1561998.A0A1I7UF48"/>
<dbReference type="PANTHER" id="PTHR47250:SF3">
    <property type="entry name" value="HISTONE-LYSINE N-METHYLTRANSFERASE SET-6"/>
    <property type="match status" value="1"/>
</dbReference>
<dbReference type="InterPro" id="IPR053105">
    <property type="entry name" value="Class_V-like_SAM-MTase"/>
</dbReference>
<evidence type="ECO:0000256" key="1">
    <source>
        <dbReference type="SAM" id="MobiDB-lite"/>
    </source>
</evidence>
<feature type="compositionally biased region" description="Low complexity" evidence="1">
    <location>
        <begin position="333"/>
        <end position="350"/>
    </location>
</feature>
<dbReference type="InterPro" id="IPR046341">
    <property type="entry name" value="SET_dom_sf"/>
</dbReference>
<dbReference type="AlphaFoldDB" id="A0A1I7UF48"/>
<dbReference type="WBParaSite" id="Csp11.Scaffold629.g8689.t1">
    <property type="protein sequence ID" value="Csp11.Scaffold629.g8689.t1"/>
    <property type="gene ID" value="Csp11.Scaffold629.g8689"/>
</dbReference>
<feature type="compositionally biased region" description="Low complexity" evidence="1">
    <location>
        <begin position="377"/>
        <end position="395"/>
    </location>
</feature>
<feature type="compositionally biased region" description="Low complexity" evidence="1">
    <location>
        <begin position="146"/>
        <end position="160"/>
    </location>
</feature>
<protein>
    <submittedName>
        <fullName evidence="4">SET domain-containing protein</fullName>
    </submittedName>
</protein>
<organism evidence="3 4">
    <name type="scientific">Caenorhabditis tropicalis</name>
    <dbReference type="NCBI Taxonomy" id="1561998"/>
    <lineage>
        <taxon>Eukaryota</taxon>
        <taxon>Metazoa</taxon>
        <taxon>Ecdysozoa</taxon>
        <taxon>Nematoda</taxon>
        <taxon>Chromadorea</taxon>
        <taxon>Rhabditida</taxon>
        <taxon>Rhabditina</taxon>
        <taxon>Rhabditomorpha</taxon>
        <taxon>Rhabditoidea</taxon>
        <taxon>Rhabditidae</taxon>
        <taxon>Peloderinae</taxon>
        <taxon>Caenorhabditis</taxon>
    </lineage>
</organism>
<feature type="compositionally biased region" description="Basic and acidic residues" evidence="1">
    <location>
        <begin position="81"/>
        <end position="93"/>
    </location>
</feature>
<feature type="compositionally biased region" description="Acidic residues" evidence="1">
    <location>
        <begin position="398"/>
        <end position="408"/>
    </location>
</feature>
<feature type="compositionally biased region" description="Basic and acidic residues" evidence="1">
    <location>
        <begin position="295"/>
        <end position="306"/>
    </location>
</feature>
<dbReference type="SMART" id="SM00317">
    <property type="entry name" value="SET"/>
    <property type="match status" value="1"/>
</dbReference>
<dbReference type="Gene3D" id="2.170.270.10">
    <property type="entry name" value="SET domain"/>
    <property type="match status" value="1"/>
</dbReference>
<dbReference type="SUPFAM" id="SSF82199">
    <property type="entry name" value="SET domain"/>
    <property type="match status" value="1"/>
</dbReference>
<feature type="region of interest" description="Disordered" evidence="1">
    <location>
        <begin position="1"/>
        <end position="442"/>
    </location>
</feature>
<name>A0A1I7UF48_9PELO</name>
<feature type="compositionally biased region" description="Acidic residues" evidence="1">
    <location>
        <begin position="45"/>
        <end position="58"/>
    </location>
</feature>
<feature type="compositionally biased region" description="Acidic residues" evidence="1">
    <location>
        <begin position="223"/>
        <end position="236"/>
    </location>
</feature>
<feature type="compositionally biased region" description="Basic and acidic residues" evidence="1">
    <location>
        <begin position="248"/>
        <end position="259"/>
    </location>
</feature>
<accession>A0A1I7UF48</accession>
<dbReference type="eggNOG" id="KOG1082">
    <property type="taxonomic scope" value="Eukaryota"/>
</dbReference>
<reference evidence="4" key="1">
    <citation type="submission" date="2016-11" db="UniProtKB">
        <authorList>
            <consortium name="WormBaseParasite"/>
        </authorList>
    </citation>
    <scope>IDENTIFICATION</scope>
</reference>
<feature type="compositionally biased region" description="Basic and acidic residues" evidence="1">
    <location>
        <begin position="270"/>
        <end position="281"/>
    </location>
</feature>
<dbReference type="Pfam" id="PF00856">
    <property type="entry name" value="SET"/>
    <property type="match status" value="1"/>
</dbReference>
<sequence length="970" mass="111589">MEVRQPAPSGRPRKSSPKPTYRPVQKSVLKKSAPRRHAKEPSPSSEEEYLEDDFDPYEEPVAAKKRAPKSVAVKQPSSSKRSREPVRQSSEKEENMEEDFEPEPQATYVKQSCSKPISSRKEARKRAREPTPSSEEWEEDFEPYEEPVAASKSAKKLVAVNQPGPSRHARNHVSRLSSQEKDSEEGLELYEEPVASKRSAPKKPMAAKQPRPSRRAREPSPSSEEEDLEDDFEPYEEPVAQKKCASKKRVEVKQPEPSRRSRNLVPKSSSQEKDSGERLELYEQPVATKKSSSKKRLEMKQPEPSRRSRQPSPKPLSEDELFENFFEQEKMRAQASASSRRSEPESSSGEETLKKNLKFLEAEIAANKSAGKKPMASTPLSRSRSPSRSPERSSSQENDSEEDVEPCDEPVRQPAPDRRSRSPGKSSSSEEEDESMEEDRLARLDNNVPHFYRVLVERRNALPFNSPLERLRDFWFFIKMEMFQRTNYWKEQSQKVVGHTDALLFFEERIRTQRRQARDGVICLAYYRTKHPDDSDIKRSALMAVRCFSSIGKVYDPKEQMYDLADSLRINFPKELEEYERSTVYKAPQTRIRITDNITFSKVFKIPVYSDIEGETAENVNIPNDFIFDYLLENIVDIKREPLLAKGIELSEKPENIIKCECHSLEYVVDCFDNPNCPCFKMNHWLQQLQKAEGKPAEFHSFNPLVLDRMGAPYYSHVGFACSSLCGCQGNCTNNSCLLVDKHLFPLEIYRPDKDIGFGVRTTAVIPAGLPIMDFCAELVEAGHLEVDVQSYSMQLTDEFEDPKLFELLKTAHDWTPEFKKVLKKLYKMQFHLDCKRQGNVGRMINHSCTPNVEPMRVFQKSVTPANMRLLMFSIRTIAPGEPLTMDYGANYTEISNCLCKSIACRFGKHFPKFSRFNFKKIARCFSGFNEDQTARLKMTVNFESEKSNLFREADVLDERQDLVEQRDTV</sequence>
<keyword evidence="3" id="KW-1185">Reference proteome</keyword>
<feature type="compositionally biased region" description="Acidic residues" evidence="1">
    <location>
        <begin position="135"/>
        <end position="145"/>
    </location>
</feature>
<feature type="compositionally biased region" description="Low complexity" evidence="1">
    <location>
        <begin position="1"/>
        <end position="10"/>
    </location>
</feature>
<feature type="compositionally biased region" description="Acidic residues" evidence="1">
    <location>
        <begin position="182"/>
        <end position="191"/>
    </location>
</feature>
<evidence type="ECO:0000259" key="2">
    <source>
        <dbReference type="PROSITE" id="PS50280"/>
    </source>
</evidence>
<dbReference type="Proteomes" id="UP000095282">
    <property type="component" value="Unplaced"/>
</dbReference>
<proteinExistence type="predicted"/>
<evidence type="ECO:0000313" key="3">
    <source>
        <dbReference type="Proteomes" id="UP000095282"/>
    </source>
</evidence>
<feature type="compositionally biased region" description="Basic and acidic residues" evidence="1">
    <location>
        <begin position="351"/>
        <end position="361"/>
    </location>
</feature>
<evidence type="ECO:0000313" key="4">
    <source>
        <dbReference type="WBParaSite" id="Csp11.Scaffold629.g8689.t1"/>
    </source>
</evidence>
<feature type="compositionally biased region" description="Basic residues" evidence="1">
    <location>
        <begin position="28"/>
        <end position="38"/>
    </location>
</feature>
<feature type="compositionally biased region" description="Polar residues" evidence="1">
    <location>
        <begin position="108"/>
        <end position="117"/>
    </location>
</feature>
<feature type="compositionally biased region" description="Basic and acidic residues" evidence="1">
    <location>
        <begin position="409"/>
        <end position="420"/>
    </location>
</feature>
<dbReference type="InterPro" id="IPR001214">
    <property type="entry name" value="SET_dom"/>
</dbReference>
<dbReference type="PROSITE" id="PS50280">
    <property type="entry name" value="SET"/>
    <property type="match status" value="1"/>
</dbReference>
<feature type="domain" description="SET" evidence="2">
    <location>
        <begin position="745"/>
        <end position="889"/>
    </location>
</feature>